<accession>A0A0M3HHK5</accession>
<sequence length="33" mass="4013">MQSFLAVIKYFPTIRRAPLWKIREFSIPMVLLF</sequence>
<dbReference type="WBParaSite" id="ALUE_0000100001-mRNA-1">
    <property type="protein sequence ID" value="ALUE_0000100001-mRNA-1"/>
    <property type="gene ID" value="ALUE_0000100001"/>
</dbReference>
<dbReference type="AlphaFoldDB" id="A0A0M3HHK5"/>
<organism evidence="1 2">
    <name type="scientific">Ascaris lumbricoides</name>
    <name type="common">Giant roundworm</name>
    <dbReference type="NCBI Taxonomy" id="6252"/>
    <lineage>
        <taxon>Eukaryota</taxon>
        <taxon>Metazoa</taxon>
        <taxon>Ecdysozoa</taxon>
        <taxon>Nematoda</taxon>
        <taxon>Chromadorea</taxon>
        <taxon>Rhabditida</taxon>
        <taxon>Spirurina</taxon>
        <taxon>Ascaridomorpha</taxon>
        <taxon>Ascaridoidea</taxon>
        <taxon>Ascarididae</taxon>
        <taxon>Ascaris</taxon>
    </lineage>
</organism>
<name>A0A0M3HHK5_ASCLU</name>
<keyword evidence="1" id="KW-1185">Reference proteome</keyword>
<proteinExistence type="predicted"/>
<evidence type="ECO:0000313" key="1">
    <source>
        <dbReference type="Proteomes" id="UP000036681"/>
    </source>
</evidence>
<reference evidence="2" key="1">
    <citation type="submission" date="2017-02" db="UniProtKB">
        <authorList>
            <consortium name="WormBaseParasite"/>
        </authorList>
    </citation>
    <scope>IDENTIFICATION</scope>
</reference>
<evidence type="ECO:0000313" key="2">
    <source>
        <dbReference type="WBParaSite" id="ALUE_0000100001-mRNA-1"/>
    </source>
</evidence>
<dbReference type="Proteomes" id="UP000036681">
    <property type="component" value="Unplaced"/>
</dbReference>
<protein>
    <submittedName>
        <fullName evidence="2">ABC transporter permease</fullName>
    </submittedName>
</protein>